<dbReference type="OrthoDB" id="9777124at2"/>
<keyword evidence="8 10" id="KW-0594">Phospholipid biosynthesis</keyword>
<keyword evidence="9 10" id="KW-1208">Phospholipid metabolism</keyword>
<keyword evidence="5 10" id="KW-1133">Transmembrane helix</keyword>
<dbReference type="GO" id="GO:0005886">
    <property type="term" value="C:plasma membrane"/>
    <property type="evidence" value="ECO:0007669"/>
    <property type="project" value="UniProtKB-SubCell"/>
</dbReference>
<evidence type="ECO:0000256" key="4">
    <source>
        <dbReference type="ARBA" id="ARBA00022692"/>
    </source>
</evidence>
<comment type="similarity">
    <text evidence="10">Belongs to the PlsY family.</text>
</comment>
<dbReference type="UniPathway" id="UPA00085"/>
<dbReference type="HAMAP" id="MF_01043">
    <property type="entry name" value="PlsY"/>
    <property type="match status" value="1"/>
</dbReference>
<dbReference type="PANTHER" id="PTHR30309">
    <property type="entry name" value="INNER MEMBRANE PROTEIN YGIH"/>
    <property type="match status" value="1"/>
</dbReference>
<dbReference type="Pfam" id="PF02660">
    <property type="entry name" value="G3P_acyltransf"/>
    <property type="match status" value="1"/>
</dbReference>
<keyword evidence="3 10" id="KW-0808">Transferase</keyword>
<comment type="pathway">
    <text evidence="10">Lipid metabolism; phospholipid metabolism.</text>
</comment>
<evidence type="ECO:0000256" key="6">
    <source>
        <dbReference type="ARBA" id="ARBA00023098"/>
    </source>
</evidence>
<feature type="transmembrane region" description="Helical" evidence="10">
    <location>
        <begin position="153"/>
        <end position="186"/>
    </location>
</feature>
<comment type="catalytic activity">
    <reaction evidence="10">
        <text>an acyl phosphate + sn-glycerol 3-phosphate = a 1-acyl-sn-glycero-3-phosphate + phosphate</text>
        <dbReference type="Rhea" id="RHEA:34075"/>
        <dbReference type="ChEBI" id="CHEBI:43474"/>
        <dbReference type="ChEBI" id="CHEBI:57597"/>
        <dbReference type="ChEBI" id="CHEBI:57970"/>
        <dbReference type="ChEBI" id="CHEBI:59918"/>
        <dbReference type="EC" id="2.3.1.275"/>
    </reaction>
</comment>
<evidence type="ECO:0000256" key="8">
    <source>
        <dbReference type="ARBA" id="ARBA00023209"/>
    </source>
</evidence>
<feature type="transmembrane region" description="Helical" evidence="10">
    <location>
        <begin position="12"/>
        <end position="34"/>
    </location>
</feature>
<evidence type="ECO:0000256" key="7">
    <source>
        <dbReference type="ARBA" id="ARBA00023136"/>
    </source>
</evidence>
<evidence type="ECO:0000256" key="2">
    <source>
        <dbReference type="ARBA" id="ARBA00022516"/>
    </source>
</evidence>
<keyword evidence="2 10" id="KW-0444">Lipid biosynthesis</keyword>
<feature type="transmembrane region" description="Helical" evidence="10">
    <location>
        <begin position="92"/>
        <end position="110"/>
    </location>
</feature>
<evidence type="ECO:0000256" key="10">
    <source>
        <dbReference type="HAMAP-Rule" id="MF_01043"/>
    </source>
</evidence>
<dbReference type="PANTHER" id="PTHR30309:SF0">
    <property type="entry name" value="GLYCEROL-3-PHOSPHATE ACYLTRANSFERASE-RELATED"/>
    <property type="match status" value="1"/>
</dbReference>
<feature type="transmembrane region" description="Helical" evidence="10">
    <location>
        <begin position="62"/>
        <end position="86"/>
    </location>
</feature>
<dbReference type="GO" id="GO:0043772">
    <property type="term" value="F:acyl-phosphate glycerol-3-phosphate acyltransferase activity"/>
    <property type="evidence" value="ECO:0007669"/>
    <property type="project" value="UniProtKB-UniRule"/>
</dbReference>
<keyword evidence="7 10" id="KW-0472">Membrane</keyword>
<name>A0A2N3KV73_9PROT</name>
<evidence type="ECO:0000256" key="9">
    <source>
        <dbReference type="ARBA" id="ARBA00023264"/>
    </source>
</evidence>
<dbReference type="EC" id="2.3.1.275" evidence="10"/>
<dbReference type="NCBIfam" id="TIGR00023">
    <property type="entry name" value="glycerol-3-phosphate 1-O-acyltransferase PlsY"/>
    <property type="match status" value="1"/>
</dbReference>
<dbReference type="SMART" id="SM01207">
    <property type="entry name" value="G3P_acyltransf"/>
    <property type="match status" value="1"/>
</dbReference>
<accession>A0A2N3KV73</accession>
<comment type="subcellular location">
    <subcellularLocation>
        <location evidence="10">Cell membrane</location>
        <topology evidence="10">Multi-pass membrane protein</topology>
    </subcellularLocation>
</comment>
<feature type="region of interest" description="Disordered" evidence="11">
    <location>
        <begin position="203"/>
        <end position="222"/>
    </location>
</feature>
<dbReference type="Proteomes" id="UP000233597">
    <property type="component" value="Unassembled WGS sequence"/>
</dbReference>
<dbReference type="GO" id="GO:0008654">
    <property type="term" value="P:phospholipid biosynthetic process"/>
    <property type="evidence" value="ECO:0007669"/>
    <property type="project" value="UniProtKB-UniRule"/>
</dbReference>
<evidence type="ECO:0000313" key="12">
    <source>
        <dbReference type="EMBL" id="PKR54465.1"/>
    </source>
</evidence>
<organism evidence="12 13">
    <name type="scientific">Thalassospira marina</name>
    <dbReference type="NCBI Taxonomy" id="2048283"/>
    <lineage>
        <taxon>Bacteria</taxon>
        <taxon>Pseudomonadati</taxon>
        <taxon>Pseudomonadota</taxon>
        <taxon>Alphaproteobacteria</taxon>
        <taxon>Rhodospirillales</taxon>
        <taxon>Thalassospiraceae</taxon>
        <taxon>Thalassospira</taxon>
    </lineage>
</organism>
<keyword evidence="12" id="KW-0012">Acyltransferase</keyword>
<keyword evidence="4 10" id="KW-0812">Transmembrane</keyword>
<evidence type="ECO:0000256" key="1">
    <source>
        <dbReference type="ARBA" id="ARBA00022475"/>
    </source>
</evidence>
<dbReference type="AlphaFoldDB" id="A0A2N3KV73"/>
<comment type="subunit">
    <text evidence="10">Probably interacts with PlsX.</text>
</comment>
<sequence>MELDPAYKAMLMSLQVAAVCGYLLGSIPFGLVLTRMAGLGDIRKIGSGNIGATNVLRTGNKFLALLTLIGDSGKGAAAALLFTALYGPEQGIFAGAAAVIGHMFPLWLRFKGGKGVATTLGTLLAVNWIMGVIACLAWLVMALIFRISSLSALVALAVAPLAAFYVAQDIGAGWLGLFLAVIVWGAHHTNIRRLLNGTEPKIGDKKKAAAAAEAETPESSGN</sequence>
<comment type="function">
    <text evidence="10">Catalyzes the transfer of an acyl group from acyl-phosphate (acyl-PO(4)) to glycerol-3-phosphate (G3P) to form lysophosphatidic acid (LPA). This enzyme utilizes acyl-phosphate as fatty acyl donor, but not acyl-CoA or acyl-ACP.</text>
</comment>
<gene>
    <name evidence="10 12" type="primary">plsY</name>
    <name evidence="12" type="ORF">COO20_10080</name>
</gene>
<keyword evidence="6 10" id="KW-0443">Lipid metabolism</keyword>
<evidence type="ECO:0000313" key="13">
    <source>
        <dbReference type="Proteomes" id="UP000233597"/>
    </source>
</evidence>
<proteinExistence type="inferred from homology"/>
<protein>
    <recommendedName>
        <fullName evidence="10">Glycerol-3-phosphate acyltransferase</fullName>
    </recommendedName>
    <alternativeName>
        <fullName evidence="10">Acyl-PO4 G3P acyltransferase</fullName>
    </alternativeName>
    <alternativeName>
        <fullName evidence="10">Acyl-phosphate--glycerol-3-phosphate acyltransferase</fullName>
    </alternativeName>
    <alternativeName>
        <fullName evidence="10">G3P acyltransferase</fullName>
        <shortName evidence="10">GPAT</shortName>
        <ecNumber evidence="10">2.3.1.275</ecNumber>
    </alternativeName>
    <alternativeName>
        <fullName evidence="10">Lysophosphatidic acid synthase</fullName>
        <shortName evidence="10">LPA synthase</shortName>
    </alternativeName>
</protein>
<feature type="transmembrane region" description="Helical" evidence="10">
    <location>
        <begin position="122"/>
        <end position="147"/>
    </location>
</feature>
<dbReference type="InterPro" id="IPR003811">
    <property type="entry name" value="G3P_acylTferase_PlsY"/>
</dbReference>
<dbReference type="EMBL" id="NWTK01000005">
    <property type="protein sequence ID" value="PKR54465.1"/>
    <property type="molecule type" value="Genomic_DNA"/>
</dbReference>
<reference evidence="12 13" key="1">
    <citation type="submission" date="2017-09" db="EMBL/GenBank/DDBJ databases">
        <title>Biodiversity and function of Thalassospira species in the particle-attached aromatic-hydrocarbon-degrading consortia from the surface seawater of the South China Sea.</title>
        <authorList>
            <person name="Dong C."/>
            <person name="Liu R."/>
            <person name="Shao Z."/>
        </authorList>
    </citation>
    <scope>NUCLEOTIDE SEQUENCE [LARGE SCALE GENOMIC DNA]</scope>
    <source>
        <strain evidence="12 13">CSC1P2</strain>
    </source>
</reference>
<comment type="caution">
    <text evidence="12">The sequence shown here is derived from an EMBL/GenBank/DDBJ whole genome shotgun (WGS) entry which is preliminary data.</text>
</comment>
<evidence type="ECO:0000256" key="3">
    <source>
        <dbReference type="ARBA" id="ARBA00022679"/>
    </source>
</evidence>
<evidence type="ECO:0000256" key="5">
    <source>
        <dbReference type="ARBA" id="ARBA00022989"/>
    </source>
</evidence>
<dbReference type="RefSeq" id="WP_101266110.1">
    <property type="nucleotide sequence ID" value="NZ_NWTK01000005.1"/>
</dbReference>
<keyword evidence="1 10" id="KW-1003">Cell membrane</keyword>
<evidence type="ECO:0000256" key="11">
    <source>
        <dbReference type="SAM" id="MobiDB-lite"/>
    </source>
</evidence>